<sequence>MASSLPGGHPGPSLLGSAELGQPQPVHLAEHEACPYSQWDGVCLSHAFSFSARLNCIRSCRSRSRHGCKRSCEGERRGVTPRHCSRCEERNPCAARPIPVRSKKTATFSHRFPSSARQLKTIPECLWPSAGQKFNKFQMCFACVHTYGGRAFNTVTQPCIRAPFGTGWKVSPPSLLFSSLTPAVPSHDPLQSRHGPIVSVHYVICTVETESIEEKICYCSREFPACCQGLSACVPCPPSSLACLSSPPRLSFLLRLSDPSHIRWLPGLRQMLLPKAC</sequence>
<feature type="compositionally biased region" description="Low complexity" evidence="1">
    <location>
        <begin position="1"/>
        <end position="17"/>
    </location>
</feature>
<accession>A0A9N7Z311</accession>
<dbReference type="Proteomes" id="UP001153269">
    <property type="component" value="Unassembled WGS sequence"/>
</dbReference>
<name>A0A9N7Z311_PLEPL</name>
<feature type="region of interest" description="Disordered" evidence="1">
    <location>
        <begin position="1"/>
        <end position="20"/>
    </location>
</feature>
<dbReference type="EMBL" id="CADEAL010004184">
    <property type="protein sequence ID" value="CAB1453778.1"/>
    <property type="molecule type" value="Genomic_DNA"/>
</dbReference>
<organism evidence="2 3">
    <name type="scientific">Pleuronectes platessa</name>
    <name type="common">European plaice</name>
    <dbReference type="NCBI Taxonomy" id="8262"/>
    <lineage>
        <taxon>Eukaryota</taxon>
        <taxon>Metazoa</taxon>
        <taxon>Chordata</taxon>
        <taxon>Craniata</taxon>
        <taxon>Vertebrata</taxon>
        <taxon>Euteleostomi</taxon>
        <taxon>Actinopterygii</taxon>
        <taxon>Neopterygii</taxon>
        <taxon>Teleostei</taxon>
        <taxon>Neoteleostei</taxon>
        <taxon>Acanthomorphata</taxon>
        <taxon>Carangaria</taxon>
        <taxon>Pleuronectiformes</taxon>
        <taxon>Pleuronectoidei</taxon>
        <taxon>Pleuronectidae</taxon>
        <taxon>Pleuronectes</taxon>
    </lineage>
</organism>
<protein>
    <submittedName>
        <fullName evidence="2">Uncharacterized protein</fullName>
    </submittedName>
</protein>
<dbReference type="AlphaFoldDB" id="A0A9N7Z311"/>
<evidence type="ECO:0000313" key="2">
    <source>
        <dbReference type="EMBL" id="CAB1453778.1"/>
    </source>
</evidence>
<proteinExistence type="predicted"/>
<comment type="caution">
    <text evidence="2">The sequence shown here is derived from an EMBL/GenBank/DDBJ whole genome shotgun (WGS) entry which is preliminary data.</text>
</comment>
<evidence type="ECO:0000256" key="1">
    <source>
        <dbReference type="SAM" id="MobiDB-lite"/>
    </source>
</evidence>
<keyword evidence="3" id="KW-1185">Reference proteome</keyword>
<evidence type="ECO:0000313" key="3">
    <source>
        <dbReference type="Proteomes" id="UP001153269"/>
    </source>
</evidence>
<gene>
    <name evidence="2" type="ORF">PLEPLA_LOCUS41538</name>
</gene>
<reference evidence="2" key="1">
    <citation type="submission" date="2020-03" db="EMBL/GenBank/DDBJ databases">
        <authorList>
            <person name="Weist P."/>
        </authorList>
    </citation>
    <scope>NUCLEOTIDE SEQUENCE</scope>
</reference>